<sequence>MVHLYFSSLISPNLIFLEMIPGSLSAAAHCSPEDSSTPKWIKTNGILTLRFHHLVQSLLHPEMTHRRQNGVRFKQSPENFSRGIRSAEEDPNPEMPQKDEQAGDRGREERRHKDEERGGGTRQRGGRRPASEGGEGSEETRRLRWRINQLEKEKVTLTASHNQQVCGLQAELARLRSSLERGEAQRAELQFQLTVSRRDGERAAELSRDREALAERAERLQQTVEELQTALHITRRARDEDQHALQLELEERDRLVQSLGSESQRLHGLLQSERRITEVERRRQREVEVTERQAEELKFLVGREERIQREKEESDQRVKALEAGLEAERAAHLESKFSCEVMQLRLRDLEAALAAERSGLQEAQRCAELLRAQLGEAERAHSLQTERSGSTERALQRLQDQWQQSTAALTVAMETETATRRELEAEQRKLADAQALLEQVVRRQSEAEEAFTTFMKQITDVLHQHRSTAEPAAQPAKDDGKLSPAELLQLLESSFCSFQHGVDEAHQQVQDLLQAAGRLQQEKEDLQLLTSNQKKHLDEYQQLCAQLQEEVTRLRQQSSDWSMQLQGLQEELQREKEDRGAEMKETVEGHQQESAERLSFLHRLYQRLLAGCVLLDQPQSILGDFTWEELCGVISEQAEQLTSDLQEANRQTAQLQTLCEQRSLRLRDLQRSQEATLTQLEERVRRREEAWRRRQTQTQSKLQLCRSQCVALRDHASLLEQRCSSLTSDLSEAQMERFSSLLACALLSGTLSHAHRRLSALSQQKRLLCRRLEEKEQLEEEVRRLAEALGGEKEELERGGGRALRRWRRSVCAVLAVRRWSLLARKTQVVFRVERGGATVCVCADSATAAAKGQDSSQTDRDGVCARWLQSQQLSSAVLASMSDLRGALTLSGSSPPVVIPAARSGLSRLLDHLFSQSAPSDLEPEQNSLSDRLRRPTPTQPDLKAVVSTLQQHFLLFSQRLHSAEVERRSLRVEVANLKRGLRRETEAAGKTVSVQHFHSVWAELRQALSREQEAQTLIQEQTNQMRALQQSSQELSEARREVSRKERSLRIVGNRLSEAQREKRQLEERLQSAEDERTDASRRLEGLIHWMKTAESHCKQVRESLIQSQHSLSAKPRLLALDGAESIMGTHERSVCQSFLSAVSQLCLTCSSRMEWLQQEVSAHRSHVTALRGELQDACLRDSLAFVPVRRSFPSPFSSCWFFSHRTATATRLGEFPADRAKNSGQRGGGAAAERRRRSQRMKRSVICSVKKEEEEFRSLEMKRRRRKEGFSAEMMKTEEESA</sequence>
<feature type="compositionally biased region" description="Basic residues" evidence="2">
    <location>
        <begin position="1237"/>
        <end position="1246"/>
    </location>
</feature>
<feature type="coiled-coil region" evidence="1">
    <location>
        <begin position="413"/>
        <end position="450"/>
    </location>
</feature>
<feature type="region of interest" description="Disordered" evidence="2">
    <location>
        <begin position="66"/>
        <end position="142"/>
    </location>
</feature>
<feature type="coiled-coil region" evidence="1">
    <location>
        <begin position="172"/>
        <end position="237"/>
    </location>
</feature>
<reference evidence="3" key="1">
    <citation type="journal article" name="BMC Genomics">
        <title>Long-read sequencing and de novo genome assembly of marine medaka (Oryzias melastigma).</title>
        <authorList>
            <person name="Liang P."/>
            <person name="Saqib H.S.A."/>
            <person name="Ni X."/>
            <person name="Shen Y."/>
        </authorList>
    </citation>
    <scope>NUCLEOTIDE SEQUENCE</scope>
    <source>
        <strain evidence="3">Bigg-433</strain>
    </source>
</reference>
<evidence type="ECO:0000256" key="2">
    <source>
        <dbReference type="SAM" id="MobiDB-lite"/>
    </source>
</evidence>
<evidence type="ECO:0000256" key="1">
    <source>
        <dbReference type="SAM" id="Coils"/>
    </source>
</evidence>
<feature type="coiled-coil region" evidence="1">
    <location>
        <begin position="716"/>
        <end position="795"/>
    </location>
</feature>
<dbReference type="PANTHER" id="PTHR37476">
    <property type="entry name" value="COILED-COIL DOMAIN-CONTAINING PROTEIN 171"/>
    <property type="match status" value="1"/>
</dbReference>
<feature type="region of interest" description="Disordered" evidence="2">
    <location>
        <begin position="918"/>
        <end position="941"/>
    </location>
</feature>
<keyword evidence="1" id="KW-0175">Coiled coil</keyword>
<feature type="coiled-coil region" evidence="1">
    <location>
        <begin position="1006"/>
        <end position="1085"/>
    </location>
</feature>
<feature type="coiled-coil region" evidence="1">
    <location>
        <begin position="502"/>
        <end position="585"/>
    </location>
</feature>
<gene>
    <name evidence="3" type="ORF">FQA47_014493</name>
</gene>
<organism evidence="3 4">
    <name type="scientific">Oryzias melastigma</name>
    <name type="common">Marine medaka</name>
    <dbReference type="NCBI Taxonomy" id="30732"/>
    <lineage>
        <taxon>Eukaryota</taxon>
        <taxon>Metazoa</taxon>
        <taxon>Chordata</taxon>
        <taxon>Craniata</taxon>
        <taxon>Vertebrata</taxon>
        <taxon>Euteleostomi</taxon>
        <taxon>Actinopterygii</taxon>
        <taxon>Neopterygii</taxon>
        <taxon>Teleostei</taxon>
        <taxon>Neoteleostei</taxon>
        <taxon>Acanthomorphata</taxon>
        <taxon>Ovalentaria</taxon>
        <taxon>Atherinomorphae</taxon>
        <taxon>Beloniformes</taxon>
        <taxon>Adrianichthyidae</taxon>
        <taxon>Oryziinae</taxon>
        <taxon>Oryzias</taxon>
    </lineage>
</organism>
<feature type="region of interest" description="Disordered" evidence="2">
    <location>
        <begin position="1219"/>
        <end position="1249"/>
    </location>
</feature>
<evidence type="ECO:0000313" key="4">
    <source>
        <dbReference type="Proteomes" id="UP000646548"/>
    </source>
</evidence>
<accession>A0A834L1D4</accession>
<evidence type="ECO:0000313" key="3">
    <source>
        <dbReference type="EMBL" id="KAF6738129.1"/>
    </source>
</evidence>
<comment type="caution">
    <text evidence="3">The sequence shown here is derived from an EMBL/GenBank/DDBJ whole genome shotgun (WGS) entry which is preliminary data.</text>
</comment>
<dbReference type="Proteomes" id="UP000646548">
    <property type="component" value="Unassembled WGS sequence"/>
</dbReference>
<feature type="compositionally biased region" description="Polar residues" evidence="2">
    <location>
        <begin position="918"/>
        <end position="931"/>
    </location>
</feature>
<feature type="compositionally biased region" description="Basic and acidic residues" evidence="2">
    <location>
        <begin position="96"/>
        <end position="119"/>
    </location>
</feature>
<feature type="coiled-coil region" evidence="1">
    <location>
        <begin position="631"/>
        <end position="690"/>
    </location>
</feature>
<protein>
    <submittedName>
        <fullName evidence="3">Coiled-coil domain-containing protein 171</fullName>
    </submittedName>
</protein>
<dbReference type="PANTHER" id="PTHR37476:SF1">
    <property type="entry name" value="COILED-COIL DOMAIN-CONTAINING PROTEIN 171"/>
    <property type="match status" value="1"/>
</dbReference>
<feature type="region of interest" description="Disordered" evidence="2">
    <location>
        <begin position="1261"/>
        <end position="1285"/>
    </location>
</feature>
<proteinExistence type="predicted"/>
<dbReference type="EMBL" id="WKFB01000035">
    <property type="protein sequence ID" value="KAF6738129.1"/>
    <property type="molecule type" value="Genomic_DNA"/>
</dbReference>
<name>A0A834L1D4_ORYME</name>